<evidence type="ECO:0000256" key="2">
    <source>
        <dbReference type="ARBA" id="ARBA00022475"/>
    </source>
</evidence>
<dbReference type="Pfam" id="PF13520">
    <property type="entry name" value="AA_permease_2"/>
    <property type="match status" value="1"/>
</dbReference>
<dbReference type="GO" id="GO:0005886">
    <property type="term" value="C:plasma membrane"/>
    <property type="evidence" value="ECO:0007669"/>
    <property type="project" value="UniProtKB-SubCell"/>
</dbReference>
<organism evidence="7 8">
    <name type="scientific">Caballeronia sordidicola</name>
    <name type="common">Burkholderia sordidicola</name>
    <dbReference type="NCBI Taxonomy" id="196367"/>
    <lineage>
        <taxon>Bacteria</taxon>
        <taxon>Pseudomonadati</taxon>
        <taxon>Pseudomonadota</taxon>
        <taxon>Betaproteobacteria</taxon>
        <taxon>Burkholderiales</taxon>
        <taxon>Burkholderiaceae</taxon>
        <taxon>Caballeronia</taxon>
    </lineage>
</organism>
<evidence type="ECO:0000256" key="6">
    <source>
        <dbReference type="SAM" id="Phobius"/>
    </source>
</evidence>
<keyword evidence="5 6" id="KW-0472">Membrane</keyword>
<accession>A0A226WNJ9</accession>
<dbReference type="GO" id="GO:0022857">
    <property type="term" value="F:transmembrane transporter activity"/>
    <property type="evidence" value="ECO:0007669"/>
    <property type="project" value="InterPro"/>
</dbReference>
<dbReference type="AlphaFoldDB" id="A0A226WNJ9"/>
<dbReference type="PANTHER" id="PTHR42770">
    <property type="entry name" value="AMINO ACID TRANSPORTER-RELATED"/>
    <property type="match status" value="1"/>
</dbReference>
<dbReference type="InterPro" id="IPR002293">
    <property type="entry name" value="AA/rel_permease1"/>
</dbReference>
<evidence type="ECO:0000256" key="5">
    <source>
        <dbReference type="ARBA" id="ARBA00023136"/>
    </source>
</evidence>
<name>A0A226WNJ9_CABSO</name>
<gene>
    <name evidence="7" type="ORF">BSU04_43320</name>
</gene>
<keyword evidence="2" id="KW-1003">Cell membrane</keyword>
<evidence type="ECO:0000256" key="3">
    <source>
        <dbReference type="ARBA" id="ARBA00022692"/>
    </source>
</evidence>
<keyword evidence="4 6" id="KW-1133">Transmembrane helix</keyword>
<dbReference type="EMBL" id="MTHB01000280">
    <property type="protein sequence ID" value="OXC72178.1"/>
    <property type="molecule type" value="Genomic_DNA"/>
</dbReference>
<comment type="caution">
    <text evidence="7">The sequence shown here is derived from an EMBL/GenBank/DDBJ whole genome shotgun (WGS) entry which is preliminary data.</text>
</comment>
<reference evidence="8" key="1">
    <citation type="submission" date="2017-01" db="EMBL/GenBank/DDBJ databases">
        <title>Genome Analysis of Deinococcus marmoris KOPRI26562.</title>
        <authorList>
            <person name="Kim J.H."/>
            <person name="Oh H.-M."/>
        </authorList>
    </citation>
    <scope>NUCLEOTIDE SEQUENCE [LARGE SCALE GENOMIC DNA]</scope>
    <source>
        <strain evidence="8">PAMC 26633</strain>
    </source>
</reference>
<dbReference type="Gene3D" id="1.20.1740.10">
    <property type="entry name" value="Amino acid/polyamine transporter I"/>
    <property type="match status" value="1"/>
</dbReference>
<evidence type="ECO:0000313" key="8">
    <source>
        <dbReference type="Proteomes" id="UP000214720"/>
    </source>
</evidence>
<proteinExistence type="predicted"/>
<evidence type="ECO:0000256" key="4">
    <source>
        <dbReference type="ARBA" id="ARBA00022989"/>
    </source>
</evidence>
<keyword evidence="3 6" id="KW-0812">Transmembrane</keyword>
<sequence length="94" mass="10220">MLMLAFVYQTLATRKPDLNNGIYAFARASAGEFVGFNPAWGYWVSAWIGNVGYLVIVFGTSGYFFPSNIRYRARAPGGATRTSITAAPRSKAAT</sequence>
<evidence type="ECO:0000313" key="7">
    <source>
        <dbReference type="EMBL" id="OXC72178.1"/>
    </source>
</evidence>
<evidence type="ECO:0000256" key="1">
    <source>
        <dbReference type="ARBA" id="ARBA00004651"/>
    </source>
</evidence>
<dbReference type="Proteomes" id="UP000214720">
    <property type="component" value="Unassembled WGS sequence"/>
</dbReference>
<dbReference type="InterPro" id="IPR050367">
    <property type="entry name" value="APC_superfamily"/>
</dbReference>
<protein>
    <submittedName>
        <fullName evidence="7">Arginine/ornithine antiporter ArcD</fullName>
    </submittedName>
</protein>
<comment type="subcellular location">
    <subcellularLocation>
        <location evidence="1">Cell membrane</location>
        <topology evidence="1">Multi-pass membrane protein</topology>
    </subcellularLocation>
</comment>
<dbReference type="PANTHER" id="PTHR42770:SF4">
    <property type="entry name" value="ARGININE_ORNITHINE ANTIPORTER-RELATED"/>
    <property type="match status" value="1"/>
</dbReference>
<feature type="transmembrane region" description="Helical" evidence="6">
    <location>
        <begin position="40"/>
        <end position="65"/>
    </location>
</feature>